<dbReference type="GO" id="GO:0000287">
    <property type="term" value="F:magnesium ion binding"/>
    <property type="evidence" value="ECO:0007669"/>
    <property type="project" value="InterPro"/>
</dbReference>
<keyword evidence="6" id="KW-0479">Metal-binding</keyword>
<keyword evidence="5" id="KW-0963">Cytoplasm</keyword>
<keyword evidence="7" id="KW-0547">Nucleotide-binding</keyword>
<dbReference type="GO" id="GO:0008253">
    <property type="term" value="F:5'-nucleotidase activity"/>
    <property type="evidence" value="ECO:0007669"/>
    <property type="project" value="UniProtKB-EC"/>
</dbReference>
<dbReference type="Gene3D" id="3.40.50.1000">
    <property type="entry name" value="HAD superfamily/HAD-like"/>
    <property type="match status" value="4"/>
</dbReference>
<name>S7PRX3_MYOBR</name>
<sequence length="542" mass="60880">MTRLVRLFGEEPNCPKILCEVVLLPLMRQEAPHQALGPLLQPSPAQRSGLPRTLQMWRWVLKDGQGTEMGAIERANGIVISDFDRTLSRFAYNGKPCPSSYNILDNSKIISEECREKLKALLHQYYPIEIDPRRTAKEKSPHMVEWWTKAHDLLCQQKIQKSQIAQVVRESNAMLREGYKAFFNTLYQNNIPLFIFSAGIGDILEEIIRQMKVFHPNIHIVSNYMDFDEDGFLQGFKGQLIHTYNKNSSVCKDSSYFQQLQGKTNVVLLGDTMGDLTMADGVPGVENILKIGFLNDKGFLQGFKGQLIHTYNKNSSVCKDSSYFQQLQGKTNVVLLGDTMGDLTMADGVPGVENILKIGFLNDKGFLQGFKGQLIHTYNKNSSVCKDSSYFQQLQGKTNVVLLGDTMGDLTMADGVPGVENILKIGFLNDKGFLQGFKGQLIHTYNKNSSVCKDSSYFQQLQGKTNVVLLGDTMGDLTMADGVPGVENILKIGFLNDKVEEQRERYMASYDIVLEKDETLDVVNGLLQHILHQGDWVEMQGS</sequence>
<evidence type="ECO:0000256" key="8">
    <source>
        <dbReference type="ARBA" id="ARBA00022801"/>
    </source>
</evidence>
<keyword evidence="10" id="KW-0546">Nucleotide metabolism</keyword>
<evidence type="ECO:0000256" key="3">
    <source>
        <dbReference type="ARBA" id="ARBA00008389"/>
    </source>
</evidence>
<evidence type="ECO:0000256" key="10">
    <source>
        <dbReference type="ARBA" id="ARBA00023080"/>
    </source>
</evidence>
<comment type="similarity">
    <text evidence="3">Belongs to the pyrimidine 5'-nucleotidase family.</text>
</comment>
<comment type="subcellular location">
    <subcellularLocation>
        <location evidence="2">Cytoplasm</location>
    </subcellularLocation>
</comment>
<evidence type="ECO:0000256" key="5">
    <source>
        <dbReference type="ARBA" id="ARBA00022490"/>
    </source>
</evidence>
<dbReference type="FunFam" id="3.40.50.1000:FF:000032">
    <property type="entry name" value="Cytosolic 5-nucleotidase 3-like"/>
    <property type="match status" value="1"/>
</dbReference>
<keyword evidence="8" id="KW-0378">Hydrolase</keyword>
<comment type="catalytic activity">
    <reaction evidence="1">
        <text>a ribonucleoside 5'-phosphate + H2O = a ribonucleoside + phosphate</text>
        <dbReference type="Rhea" id="RHEA:12484"/>
        <dbReference type="ChEBI" id="CHEBI:15377"/>
        <dbReference type="ChEBI" id="CHEBI:18254"/>
        <dbReference type="ChEBI" id="CHEBI:43474"/>
        <dbReference type="ChEBI" id="CHEBI:58043"/>
        <dbReference type="EC" id="3.1.3.5"/>
    </reaction>
</comment>
<dbReference type="InterPro" id="IPR006434">
    <property type="entry name" value="Pyrimidine_nucleotidase_eu"/>
</dbReference>
<reference evidence="14 15" key="1">
    <citation type="journal article" date="2013" name="Nat. Commun.">
        <title>Genome analysis reveals insights into physiology and longevity of the Brandt's bat Myotis brandtii.</title>
        <authorList>
            <person name="Seim I."/>
            <person name="Fang X."/>
            <person name="Xiong Z."/>
            <person name="Lobanov A.V."/>
            <person name="Huang Z."/>
            <person name="Ma S."/>
            <person name="Feng Y."/>
            <person name="Turanov A.A."/>
            <person name="Zhu Y."/>
            <person name="Lenz T.L."/>
            <person name="Gerashchenko M.V."/>
            <person name="Fan D."/>
            <person name="Hee Yim S."/>
            <person name="Yao X."/>
            <person name="Jordan D."/>
            <person name="Xiong Y."/>
            <person name="Ma Y."/>
            <person name="Lyapunov A.N."/>
            <person name="Chen G."/>
            <person name="Kulakova O.I."/>
            <person name="Sun Y."/>
            <person name="Lee S.G."/>
            <person name="Bronson R.T."/>
            <person name="Moskalev A.A."/>
            <person name="Sunyaev S.R."/>
            <person name="Zhang G."/>
            <person name="Krogh A."/>
            <person name="Wang J."/>
            <person name="Gladyshev V.N."/>
        </authorList>
    </citation>
    <scope>NUCLEOTIDE SEQUENCE [LARGE SCALE GENOMIC DNA]</scope>
</reference>
<evidence type="ECO:0000256" key="13">
    <source>
        <dbReference type="ARBA" id="ARBA00048583"/>
    </source>
</evidence>
<dbReference type="InterPro" id="IPR023214">
    <property type="entry name" value="HAD_sf"/>
</dbReference>
<evidence type="ECO:0000313" key="15">
    <source>
        <dbReference type="Proteomes" id="UP000052978"/>
    </source>
</evidence>
<evidence type="ECO:0000256" key="1">
    <source>
        <dbReference type="ARBA" id="ARBA00000815"/>
    </source>
</evidence>
<keyword evidence="9" id="KW-0460">Magnesium</keyword>
<dbReference type="InterPro" id="IPR036412">
    <property type="entry name" value="HAD-like_sf"/>
</dbReference>
<evidence type="ECO:0000256" key="6">
    <source>
        <dbReference type="ARBA" id="ARBA00022723"/>
    </source>
</evidence>
<dbReference type="NCBIfam" id="TIGR01544">
    <property type="entry name" value="HAD-SF-IE"/>
    <property type="match status" value="1"/>
</dbReference>
<dbReference type="CDD" id="cd07504">
    <property type="entry name" value="HAD_5NT"/>
    <property type="match status" value="1"/>
</dbReference>
<dbReference type="Pfam" id="PF05822">
    <property type="entry name" value="UMPH-1"/>
    <property type="match status" value="2"/>
</dbReference>
<evidence type="ECO:0000256" key="7">
    <source>
        <dbReference type="ARBA" id="ARBA00022741"/>
    </source>
</evidence>
<dbReference type="SFLD" id="SFLDS00003">
    <property type="entry name" value="Haloacid_Dehalogenase"/>
    <property type="match status" value="1"/>
</dbReference>
<dbReference type="PANTHER" id="PTHR13045">
    <property type="entry name" value="5'-NUCLEOTIDASE"/>
    <property type="match status" value="1"/>
</dbReference>
<accession>S7PRX3</accession>
<dbReference type="GO" id="GO:0009117">
    <property type="term" value="P:nucleotide metabolic process"/>
    <property type="evidence" value="ECO:0007669"/>
    <property type="project" value="UniProtKB-KW"/>
</dbReference>
<gene>
    <name evidence="14" type="ORF">D623_10015348</name>
</gene>
<dbReference type="Gene3D" id="1.10.150.340">
    <property type="entry name" value="Pyrimidine 5'-nucleotidase (UMPH-1), N-terminal domain"/>
    <property type="match status" value="1"/>
</dbReference>
<dbReference type="PANTHER" id="PTHR13045:SF15">
    <property type="entry name" value="7-METHYLGUANOSINE PHOSPHATE-SPECIFIC 5'-NUCLEOTIDASE"/>
    <property type="match status" value="1"/>
</dbReference>
<evidence type="ECO:0000256" key="12">
    <source>
        <dbReference type="ARBA" id="ARBA00046090"/>
    </source>
</evidence>
<dbReference type="SFLD" id="SFLDG01128">
    <property type="entry name" value="C1.4:_5'-Nucleotidase_Like"/>
    <property type="match status" value="1"/>
</dbReference>
<evidence type="ECO:0000256" key="11">
    <source>
        <dbReference type="ARBA" id="ARBA00036362"/>
    </source>
</evidence>
<comment type="catalytic activity">
    <reaction evidence="13">
        <text>N(7)-methyl-GMP + H2O = N(7)-methylguanosine + phosphate</text>
        <dbReference type="Rhea" id="RHEA:37107"/>
        <dbReference type="ChEBI" id="CHEBI:15377"/>
        <dbReference type="ChEBI" id="CHEBI:20794"/>
        <dbReference type="ChEBI" id="CHEBI:43474"/>
        <dbReference type="ChEBI" id="CHEBI:58285"/>
        <dbReference type="EC" id="3.1.3.91"/>
    </reaction>
</comment>
<dbReference type="EMBL" id="KE163747">
    <property type="protein sequence ID" value="EPQ13663.1"/>
    <property type="molecule type" value="Genomic_DNA"/>
</dbReference>
<dbReference type="eggNOG" id="KOG3128">
    <property type="taxonomic scope" value="Eukaryota"/>
</dbReference>
<comment type="function">
    <text evidence="12">Specifically hydrolyzes 7-methylguanosine monophosphate (m(7)GMP) to 7-methylguanosine and inorganic phosphate. The specific activity for m(7)GMP may protect cells against undesired salvage of m(7)GMP and its incorporation into nucleic acids. Also has weak activity for CMP. UMP and purine nucleotides are poor substrates.</text>
</comment>
<proteinExistence type="inferred from homology"/>
<evidence type="ECO:0000256" key="4">
    <source>
        <dbReference type="ARBA" id="ARBA00011245"/>
    </source>
</evidence>
<evidence type="ECO:0000256" key="2">
    <source>
        <dbReference type="ARBA" id="ARBA00004496"/>
    </source>
</evidence>
<dbReference type="GO" id="GO:0000166">
    <property type="term" value="F:nucleotide binding"/>
    <property type="evidence" value="ECO:0007669"/>
    <property type="project" value="UniProtKB-KW"/>
</dbReference>
<dbReference type="SUPFAM" id="SSF56784">
    <property type="entry name" value="HAD-like"/>
    <property type="match status" value="4"/>
</dbReference>
<protein>
    <submittedName>
        <fullName evidence="14">Cytosolic 5'-nucleotidase III-like protein</fullName>
    </submittedName>
</protein>
<evidence type="ECO:0000313" key="14">
    <source>
        <dbReference type="EMBL" id="EPQ13663.1"/>
    </source>
</evidence>
<dbReference type="AlphaFoldDB" id="S7PRX3"/>
<comment type="subunit">
    <text evidence="4">Monomer.</text>
</comment>
<keyword evidence="15" id="KW-1185">Reference proteome</keyword>
<dbReference type="FunFam" id="1.10.150.340:FF:000001">
    <property type="entry name" value="Cytosolic 5-nucleotidase 3-like"/>
    <property type="match status" value="1"/>
</dbReference>
<dbReference type="Proteomes" id="UP000052978">
    <property type="component" value="Unassembled WGS sequence"/>
</dbReference>
<comment type="catalytic activity">
    <reaction evidence="11">
        <text>CMP + H2O = cytidine + phosphate</text>
        <dbReference type="Rhea" id="RHEA:29367"/>
        <dbReference type="ChEBI" id="CHEBI:15377"/>
        <dbReference type="ChEBI" id="CHEBI:17562"/>
        <dbReference type="ChEBI" id="CHEBI:43474"/>
        <dbReference type="ChEBI" id="CHEBI:60377"/>
        <dbReference type="EC" id="3.1.3.91"/>
    </reaction>
</comment>
<dbReference type="GO" id="GO:0005737">
    <property type="term" value="C:cytoplasm"/>
    <property type="evidence" value="ECO:0007669"/>
    <property type="project" value="UniProtKB-SubCell"/>
</dbReference>
<evidence type="ECO:0000256" key="9">
    <source>
        <dbReference type="ARBA" id="ARBA00022842"/>
    </source>
</evidence>
<organism evidence="14 15">
    <name type="scientific">Myotis brandtii</name>
    <name type="common">Brandt's bat</name>
    <dbReference type="NCBI Taxonomy" id="109478"/>
    <lineage>
        <taxon>Eukaryota</taxon>
        <taxon>Metazoa</taxon>
        <taxon>Chordata</taxon>
        <taxon>Craniata</taxon>
        <taxon>Vertebrata</taxon>
        <taxon>Euteleostomi</taxon>
        <taxon>Mammalia</taxon>
        <taxon>Eutheria</taxon>
        <taxon>Laurasiatheria</taxon>
        <taxon>Chiroptera</taxon>
        <taxon>Yangochiroptera</taxon>
        <taxon>Vespertilionidae</taxon>
        <taxon>Myotis</taxon>
    </lineage>
</organism>